<dbReference type="AlphaFoldDB" id="A0A8B8BAL2"/>
<protein>
    <submittedName>
        <fullName evidence="3">Uncharacterized protein LOC111108445 isoform X1</fullName>
    </submittedName>
</protein>
<proteinExistence type="predicted"/>
<organism evidence="2 3">
    <name type="scientific">Crassostrea virginica</name>
    <name type="common">Eastern oyster</name>
    <dbReference type="NCBI Taxonomy" id="6565"/>
    <lineage>
        <taxon>Eukaryota</taxon>
        <taxon>Metazoa</taxon>
        <taxon>Spiralia</taxon>
        <taxon>Lophotrochozoa</taxon>
        <taxon>Mollusca</taxon>
        <taxon>Bivalvia</taxon>
        <taxon>Autobranchia</taxon>
        <taxon>Pteriomorphia</taxon>
        <taxon>Ostreida</taxon>
        <taxon>Ostreoidea</taxon>
        <taxon>Ostreidae</taxon>
        <taxon>Crassostrea</taxon>
    </lineage>
</organism>
<dbReference type="KEGG" id="cvn:111108445"/>
<name>A0A8B8BAL2_CRAVI</name>
<dbReference type="RefSeq" id="XP_022300051.1">
    <property type="nucleotide sequence ID" value="XM_022444343.1"/>
</dbReference>
<evidence type="ECO:0000313" key="2">
    <source>
        <dbReference type="Proteomes" id="UP000694844"/>
    </source>
</evidence>
<accession>A0A8B8BAL2</accession>
<keyword evidence="1" id="KW-1133">Transmembrane helix</keyword>
<keyword evidence="1" id="KW-0472">Membrane</keyword>
<keyword evidence="1" id="KW-0812">Transmembrane</keyword>
<dbReference type="Proteomes" id="UP000694844">
    <property type="component" value="Chromosome 8"/>
</dbReference>
<sequence>MAINAIVLICYGLGEISFNYVYGSQCENFIKRDFNAGKINTTDYLNSSMPNYTHWITQFNDFTATESKEDYRFTTKSPYTLAYCSVNETRCFVWNCSCRDVGRTDSPKFKTGDVTLKCSTKIIDNEKSKSEQATLTTNGFHFHRLTHSPTSFHQIHDKHERHGILTISSAFLFGTIFGFLLTLCAIQLRKPRKRGKRFTAHTIVTNETPVNYRKINETPEEQFMCNNELRATQLYSEIADNNHCEQSQVSSGPIVSLGEYLEPINRHPTEDKPVYRSTLDRNKSNVYSHVYNHLNLETAHVMDLEANNEDKDMNHVYGISITDEKSIRYCETSAKDDPTEIKRYSTDKPKDCTILNGADERIATISTIYTDEEKLKKIESNISEFCESNEPKITFSISGQPSKESAYFVLEKK</sequence>
<evidence type="ECO:0000256" key="1">
    <source>
        <dbReference type="SAM" id="Phobius"/>
    </source>
</evidence>
<keyword evidence="2" id="KW-1185">Reference proteome</keyword>
<evidence type="ECO:0000313" key="3">
    <source>
        <dbReference type="RefSeq" id="XP_022300051.1"/>
    </source>
</evidence>
<feature type="transmembrane region" description="Helical" evidence="1">
    <location>
        <begin position="164"/>
        <end position="188"/>
    </location>
</feature>
<reference evidence="3" key="1">
    <citation type="submission" date="2025-08" db="UniProtKB">
        <authorList>
            <consortium name="RefSeq"/>
        </authorList>
    </citation>
    <scope>IDENTIFICATION</scope>
    <source>
        <tissue evidence="3">Whole sample</tissue>
    </source>
</reference>
<gene>
    <name evidence="3" type="primary">LOC111108445</name>
</gene>
<dbReference type="GeneID" id="111108445"/>